<keyword evidence="5" id="KW-1185">Reference proteome</keyword>
<dbReference type="eggNOG" id="COG1470">
    <property type="taxonomic scope" value="Bacteria"/>
</dbReference>
<keyword evidence="1" id="KW-0812">Transmembrane</keyword>
<feature type="transmembrane region" description="Helical" evidence="1">
    <location>
        <begin position="336"/>
        <end position="356"/>
    </location>
</feature>
<gene>
    <name evidence="4" type="ordered locus">Kole_0913</name>
</gene>
<dbReference type="Pfam" id="PF08308">
    <property type="entry name" value="PEGA"/>
    <property type="match status" value="2"/>
</dbReference>
<reference evidence="4 5" key="2">
    <citation type="journal article" date="2011" name="J. Bacteriol.">
        <title>Genome Sequence of Kosmotoga olearia Strain TBF 19.5.1, a Thermophilic Bacterium with a Wide Growth Temperature Range, Isolated from the Troll B Oil Platform in the North Sea.</title>
        <authorList>
            <person name="Swithers K.S."/>
            <person name="Dipippo J.L."/>
            <person name="Bruce D.C."/>
            <person name="Detter C."/>
            <person name="Tapia R."/>
            <person name="Han S."/>
            <person name="Goodwin L.A."/>
            <person name="Han J."/>
            <person name="Woyke T."/>
            <person name="Pitluck S."/>
            <person name="Pennacchio L."/>
            <person name="Nolan M."/>
            <person name="Mikhailova N."/>
            <person name="Land M.L."/>
            <person name="Nesbo C.L."/>
            <person name="Gogarten J.P."/>
            <person name="Noll K.M."/>
        </authorList>
    </citation>
    <scope>NUCLEOTIDE SEQUENCE [LARGE SCALE GENOMIC DNA]</scope>
    <source>
        <strain evidence="5">ATCC BAA-1733 / DSM 21960 / TBF 19.5.1</strain>
    </source>
</reference>
<name>C5CGP3_KOSOT</name>
<proteinExistence type="predicted"/>
<dbReference type="PANTHER" id="PTHR36194:SF1">
    <property type="entry name" value="S-LAYER-LIKE PROTEIN"/>
    <property type="match status" value="1"/>
</dbReference>
<dbReference type="RefSeq" id="WP_015868284.1">
    <property type="nucleotide sequence ID" value="NC_012785.1"/>
</dbReference>
<keyword evidence="1" id="KW-1133">Transmembrane helix</keyword>
<evidence type="ECO:0000313" key="4">
    <source>
        <dbReference type="EMBL" id="ACR79622.1"/>
    </source>
</evidence>
<dbReference type="KEGG" id="kol:Kole_0913"/>
<keyword evidence="1" id="KW-0472">Membrane</keyword>
<dbReference type="AlphaFoldDB" id="C5CGP3"/>
<dbReference type="OrthoDB" id="36480at2"/>
<feature type="domain" description="DUF4384" evidence="3">
    <location>
        <begin position="55"/>
        <end position="134"/>
    </location>
</feature>
<reference evidence="4 5" key="1">
    <citation type="submission" date="2009-06" db="EMBL/GenBank/DDBJ databases">
        <title>Complete sequence of Thermotogales bacterium TBF 19.5.1.</title>
        <authorList>
            <consortium name="US DOE Joint Genome Institute"/>
            <person name="Lucas S."/>
            <person name="Copeland A."/>
            <person name="Lapidus A."/>
            <person name="Glavina del Rio T."/>
            <person name="Tice H."/>
            <person name="Bruce D."/>
            <person name="Goodwin L."/>
            <person name="Pitluck S."/>
            <person name="Chertkov O."/>
            <person name="Brettin T."/>
            <person name="Detter J.C."/>
            <person name="Han C."/>
            <person name="Schmutz J."/>
            <person name="Larimer F."/>
            <person name="Land M."/>
            <person name="Hauser L."/>
            <person name="Kyrpides N."/>
            <person name="Ovchinnikova G."/>
            <person name="Noll K."/>
        </authorList>
    </citation>
    <scope>NUCLEOTIDE SEQUENCE [LARGE SCALE GENOMIC DNA]</scope>
    <source>
        <strain evidence="5">ATCC BAA-1733 / DSM 21960 / TBF 19.5.1</strain>
    </source>
</reference>
<dbReference type="InterPro" id="IPR013229">
    <property type="entry name" value="PEGA"/>
</dbReference>
<dbReference type="PANTHER" id="PTHR36194">
    <property type="entry name" value="S-LAYER-LIKE PROTEIN"/>
    <property type="match status" value="1"/>
</dbReference>
<evidence type="ECO:0000259" key="3">
    <source>
        <dbReference type="Pfam" id="PF14326"/>
    </source>
</evidence>
<dbReference type="HOGENOM" id="CLU_775696_0_0_0"/>
<feature type="domain" description="PEGA" evidence="2">
    <location>
        <begin position="262"/>
        <end position="327"/>
    </location>
</feature>
<dbReference type="Pfam" id="PF14326">
    <property type="entry name" value="DUF4384"/>
    <property type="match status" value="1"/>
</dbReference>
<evidence type="ECO:0000259" key="2">
    <source>
        <dbReference type="Pfam" id="PF08308"/>
    </source>
</evidence>
<dbReference type="STRING" id="521045.Kole_0913"/>
<evidence type="ECO:0000256" key="1">
    <source>
        <dbReference type="SAM" id="Phobius"/>
    </source>
</evidence>
<dbReference type="Proteomes" id="UP000002382">
    <property type="component" value="Chromosome"/>
</dbReference>
<organism evidence="4 5">
    <name type="scientific">Kosmotoga olearia (strain ATCC BAA-1733 / DSM 21960 / TBF 19.5.1)</name>
    <dbReference type="NCBI Taxonomy" id="521045"/>
    <lineage>
        <taxon>Bacteria</taxon>
        <taxon>Thermotogati</taxon>
        <taxon>Thermotogota</taxon>
        <taxon>Thermotogae</taxon>
        <taxon>Kosmotogales</taxon>
        <taxon>Kosmotogaceae</taxon>
        <taxon>Kosmotoga</taxon>
    </lineage>
</organism>
<protein>
    <submittedName>
        <fullName evidence="4">PEGA domain protein</fullName>
    </submittedName>
</protein>
<dbReference type="EMBL" id="CP001634">
    <property type="protein sequence ID" value="ACR79622.1"/>
    <property type="molecule type" value="Genomic_DNA"/>
</dbReference>
<accession>C5CGP3</accession>
<dbReference type="InterPro" id="IPR025493">
    <property type="entry name" value="DUF4384"/>
</dbReference>
<feature type="domain" description="PEGA" evidence="2">
    <location>
        <begin position="191"/>
        <end position="225"/>
    </location>
</feature>
<evidence type="ECO:0000313" key="5">
    <source>
        <dbReference type="Proteomes" id="UP000002382"/>
    </source>
</evidence>
<sequence length="358" mass="40753">MSKSSFSFFAMILFFSGVLFAYAGIQYEPENIRLVPPESDLKALLWTNKPTGSMYLSGEEMVIHFKTNKDAYVTILDILPNGKIKVLFPNKFEKDNFIQADVEYTLPGTSSEYRLLTGDITGKEVFILIASTEPLYFLDPVFIRLQYSIFTYFLSDVTAFVPTVTRSLDNVPWTVAATYHYINYLPNLQRVRLDSDRPNTKVYVDGLYSGIAPVELKLEEGKHSVYMFNDKELAYGPDVINVSAVSRQFDFQLFPTYPYGFIDVFSDPVGANVYVDGKYVGKTPYHDFARVGYRSVRVSKWKYHSVTQEVYVDEGEVSTIDVQLVPKTEEEIRKEINTMILVMGIAVSIIALLIILSQ</sequence>